<evidence type="ECO:0000256" key="1">
    <source>
        <dbReference type="SAM" id="MobiDB-lite"/>
    </source>
</evidence>
<feature type="compositionally biased region" description="Basic and acidic residues" evidence="1">
    <location>
        <begin position="395"/>
        <end position="405"/>
    </location>
</feature>
<reference evidence="3" key="1">
    <citation type="journal article" date="2019" name="Int. J. Syst. Evol. Microbiol.">
        <title>The Global Catalogue of Microorganisms (GCM) 10K type strain sequencing project: providing services to taxonomists for standard genome sequencing and annotation.</title>
        <authorList>
            <consortium name="The Broad Institute Genomics Platform"/>
            <consortium name="The Broad Institute Genome Sequencing Center for Infectious Disease"/>
            <person name="Wu L."/>
            <person name="Ma J."/>
        </authorList>
    </citation>
    <scope>NUCLEOTIDE SEQUENCE [LARGE SCALE GENOMIC DNA]</scope>
    <source>
        <strain evidence="3">CCUG 53903</strain>
    </source>
</reference>
<sequence>MPEPIPIKNGCLQGGNTNLYGNRDAIRVLIMGTRPEEFGPVADSYRKTADLLTTTITTLGDSAARLVADGNWGGESARAMLTRMNRLQAYLRSLRDGVNGVPPALVDASAALAEAKKTFDQTTKPVHAYAMGAGSTDPDEPVNDPDGAARAVMTQLNGAYRNAHTALPDRLPWDAALASPAPYLPAVAPGPTPTQGGDLRYEDTVPARSSELAQAAGHQQTSPGSPPGASPAQPPVSTAPVTGGTLAPGTPALTVPAGTGQLSGATSSNGQTPTTGTSTQPSTSGAGQPNANGQVPAASTPVTPSARPTTPAPSSTGNQNTGRAADPYTRTAQESGGPSVRAGSVPVVDGSWNGSKPPASGGGAGGTGTSGMPFMPMSGAAAPDNRSSSRPMTSKSDDDFFRPEVDCGPPVVG</sequence>
<protein>
    <submittedName>
        <fullName evidence="2">Uncharacterized protein</fullName>
    </submittedName>
</protein>
<dbReference type="SUPFAM" id="SSF140453">
    <property type="entry name" value="EsxAB dimer-like"/>
    <property type="match status" value="1"/>
</dbReference>
<dbReference type="Proteomes" id="UP001596058">
    <property type="component" value="Unassembled WGS sequence"/>
</dbReference>
<dbReference type="RefSeq" id="WP_379513477.1">
    <property type="nucleotide sequence ID" value="NZ_JBHSPA010000011.1"/>
</dbReference>
<feature type="compositionally biased region" description="Low complexity" evidence="1">
    <location>
        <begin position="296"/>
        <end position="316"/>
    </location>
</feature>
<feature type="compositionally biased region" description="Pro residues" evidence="1">
    <location>
        <begin position="224"/>
        <end position="234"/>
    </location>
</feature>
<gene>
    <name evidence="2" type="ORF">ACFPZ3_08810</name>
</gene>
<feature type="compositionally biased region" description="Gly residues" evidence="1">
    <location>
        <begin position="360"/>
        <end position="369"/>
    </location>
</feature>
<feature type="compositionally biased region" description="Polar residues" evidence="1">
    <location>
        <begin position="385"/>
        <end position="394"/>
    </location>
</feature>
<organism evidence="2 3">
    <name type="scientific">Nonomuraea insulae</name>
    <dbReference type="NCBI Taxonomy" id="1616787"/>
    <lineage>
        <taxon>Bacteria</taxon>
        <taxon>Bacillati</taxon>
        <taxon>Actinomycetota</taxon>
        <taxon>Actinomycetes</taxon>
        <taxon>Streptosporangiales</taxon>
        <taxon>Streptosporangiaceae</taxon>
        <taxon>Nonomuraea</taxon>
    </lineage>
</organism>
<dbReference type="InterPro" id="IPR036689">
    <property type="entry name" value="ESAT-6-like_sf"/>
</dbReference>
<accession>A0ABW1CF16</accession>
<keyword evidence="3" id="KW-1185">Reference proteome</keyword>
<feature type="compositionally biased region" description="Low complexity" evidence="1">
    <location>
        <begin position="266"/>
        <end position="285"/>
    </location>
</feature>
<comment type="caution">
    <text evidence="2">The sequence shown here is derived from an EMBL/GenBank/DDBJ whole genome shotgun (WGS) entry which is preliminary data.</text>
</comment>
<feature type="region of interest" description="Disordered" evidence="1">
    <location>
        <begin position="209"/>
        <end position="413"/>
    </location>
</feature>
<evidence type="ECO:0000313" key="2">
    <source>
        <dbReference type="EMBL" id="MFC5823947.1"/>
    </source>
</evidence>
<dbReference type="EMBL" id="JBHSPA010000011">
    <property type="protein sequence ID" value="MFC5823947.1"/>
    <property type="molecule type" value="Genomic_DNA"/>
</dbReference>
<proteinExistence type="predicted"/>
<name>A0ABW1CF16_9ACTN</name>
<evidence type="ECO:0000313" key="3">
    <source>
        <dbReference type="Proteomes" id="UP001596058"/>
    </source>
</evidence>